<dbReference type="GO" id="GO:0005802">
    <property type="term" value="C:trans-Golgi network"/>
    <property type="evidence" value="ECO:0007669"/>
    <property type="project" value="TreeGrafter"/>
</dbReference>
<feature type="binding site" evidence="14">
    <location>
        <position position="511"/>
    </location>
    <ligand>
        <name>ATP</name>
        <dbReference type="ChEBI" id="CHEBI:30616"/>
    </ligand>
</feature>
<dbReference type="SFLD" id="SFLDF00027">
    <property type="entry name" value="p-type_atpase"/>
    <property type="match status" value="1"/>
</dbReference>
<reference evidence="20" key="1">
    <citation type="submission" date="2021-06" db="EMBL/GenBank/DDBJ databases">
        <authorList>
            <consortium name="DOE Joint Genome Institute"/>
            <person name="Mondo S.J."/>
            <person name="Amses K.R."/>
            <person name="Simmons D.R."/>
            <person name="Longcore J.E."/>
            <person name="Seto K."/>
            <person name="Alves G.H."/>
            <person name="Bonds A.E."/>
            <person name="Quandt C.A."/>
            <person name="Davis W.J."/>
            <person name="Chang Y."/>
            <person name="Letcher P.M."/>
            <person name="Powell M.J."/>
            <person name="Kuo A."/>
            <person name="Labutti K."/>
            <person name="Pangilinan J."/>
            <person name="Andreopoulos W."/>
            <person name="Tritt A."/>
            <person name="Riley R."/>
            <person name="Hundley H."/>
            <person name="Johnson J."/>
            <person name="Lipzen A."/>
            <person name="Barry K."/>
            <person name="Berbee M.L."/>
            <person name="Buchler N.E."/>
            <person name="Grigoriev I.V."/>
            <person name="Spatafora J.W."/>
            <person name="Stajich J.E."/>
            <person name="James T.Y."/>
        </authorList>
    </citation>
    <scope>NUCLEOTIDE SEQUENCE</scope>
    <source>
        <strain evidence="20">AG</strain>
    </source>
</reference>
<feature type="active site" description="4-aspartylphosphate intermediate" evidence="13">
    <location>
        <position position="511"/>
    </location>
</feature>
<evidence type="ECO:0000256" key="11">
    <source>
        <dbReference type="ARBA" id="ARBA00034036"/>
    </source>
</evidence>
<dbReference type="RefSeq" id="XP_051447812.1">
    <property type="nucleotide sequence ID" value="XM_051586288.1"/>
</dbReference>
<keyword evidence="9 16" id="KW-1133">Transmembrane helix</keyword>
<dbReference type="SFLD" id="SFLDG00002">
    <property type="entry name" value="C1.7:_P-type_atpase_like"/>
    <property type="match status" value="1"/>
</dbReference>
<feature type="transmembrane region" description="Helical" evidence="16">
    <location>
        <begin position="1024"/>
        <end position="1045"/>
    </location>
</feature>
<dbReference type="GO" id="GO:0045332">
    <property type="term" value="P:phospholipid translocation"/>
    <property type="evidence" value="ECO:0007669"/>
    <property type="project" value="TreeGrafter"/>
</dbReference>
<feature type="binding site" evidence="15">
    <location>
        <position position="511"/>
    </location>
    <ligand>
        <name>Mg(2+)</name>
        <dbReference type="ChEBI" id="CHEBI:18420"/>
    </ligand>
</feature>
<evidence type="ECO:0000256" key="4">
    <source>
        <dbReference type="ARBA" id="ARBA00022723"/>
    </source>
</evidence>
<dbReference type="Proteomes" id="UP001206595">
    <property type="component" value="Unassembled WGS sequence"/>
</dbReference>
<dbReference type="InterPro" id="IPR036412">
    <property type="entry name" value="HAD-like_sf"/>
</dbReference>
<feature type="transmembrane region" description="Helical" evidence="16">
    <location>
        <begin position="1107"/>
        <end position="1128"/>
    </location>
</feature>
<evidence type="ECO:0000259" key="18">
    <source>
        <dbReference type="Pfam" id="PF16209"/>
    </source>
</evidence>
<evidence type="ECO:0000256" key="10">
    <source>
        <dbReference type="ARBA" id="ARBA00023136"/>
    </source>
</evidence>
<dbReference type="GO" id="GO:0000287">
    <property type="term" value="F:magnesium ion binding"/>
    <property type="evidence" value="ECO:0007669"/>
    <property type="project" value="UniProtKB-UniRule"/>
</dbReference>
<evidence type="ECO:0000313" key="21">
    <source>
        <dbReference type="Proteomes" id="UP001206595"/>
    </source>
</evidence>
<keyword evidence="8 16" id="KW-1278">Translocase</keyword>
<keyword evidence="3 16" id="KW-0812">Transmembrane</keyword>
<evidence type="ECO:0000256" key="9">
    <source>
        <dbReference type="ARBA" id="ARBA00022989"/>
    </source>
</evidence>
<dbReference type="InterPro" id="IPR023214">
    <property type="entry name" value="HAD_sf"/>
</dbReference>
<dbReference type="GO" id="GO:0032456">
    <property type="term" value="P:endocytic recycling"/>
    <property type="evidence" value="ECO:0007669"/>
    <property type="project" value="TreeGrafter"/>
</dbReference>
<dbReference type="InterPro" id="IPR032630">
    <property type="entry name" value="P_typ_ATPase_c"/>
</dbReference>
<evidence type="ECO:0000259" key="19">
    <source>
        <dbReference type="Pfam" id="PF16212"/>
    </source>
</evidence>
<feature type="transmembrane region" description="Helical" evidence="16">
    <location>
        <begin position="1181"/>
        <end position="1202"/>
    </location>
</feature>
<feature type="binding site" evidence="14">
    <location>
        <position position="940"/>
    </location>
    <ligand>
        <name>ATP</name>
        <dbReference type="ChEBI" id="CHEBI:30616"/>
    </ligand>
</feature>
<evidence type="ECO:0000256" key="7">
    <source>
        <dbReference type="ARBA" id="ARBA00022842"/>
    </source>
</evidence>
<evidence type="ECO:0000256" key="15">
    <source>
        <dbReference type="PIRSR" id="PIRSR606539-3"/>
    </source>
</evidence>
<dbReference type="SUPFAM" id="SSF81660">
    <property type="entry name" value="Metal cation-transporting ATPase, ATP-binding domain N"/>
    <property type="match status" value="1"/>
</dbReference>
<proteinExistence type="inferred from homology"/>
<feature type="transmembrane region" description="Helical" evidence="16">
    <location>
        <begin position="444"/>
        <end position="463"/>
    </location>
</feature>
<dbReference type="SUPFAM" id="SSF81653">
    <property type="entry name" value="Calcium ATPase, transduction domain A"/>
    <property type="match status" value="1"/>
</dbReference>
<dbReference type="InterPro" id="IPR023298">
    <property type="entry name" value="ATPase_P-typ_TM_dom_sf"/>
</dbReference>
<dbReference type="InterPro" id="IPR018303">
    <property type="entry name" value="ATPase_P-typ_P_site"/>
</dbReference>
<evidence type="ECO:0000256" key="13">
    <source>
        <dbReference type="PIRSR" id="PIRSR606539-1"/>
    </source>
</evidence>
<dbReference type="CDD" id="cd02073">
    <property type="entry name" value="P-type_ATPase_APLT_Dnf-like"/>
    <property type="match status" value="1"/>
</dbReference>
<dbReference type="InterPro" id="IPR032631">
    <property type="entry name" value="P-type_ATPase_N"/>
</dbReference>
<dbReference type="Gene3D" id="2.70.150.10">
    <property type="entry name" value="Calcium-transporting ATPase, cytoplasmic transduction domain A"/>
    <property type="match status" value="1"/>
</dbReference>
<feature type="binding site" evidence="14">
    <location>
        <position position="512"/>
    </location>
    <ligand>
        <name>ATP</name>
        <dbReference type="ChEBI" id="CHEBI:30616"/>
    </ligand>
</feature>
<dbReference type="SUPFAM" id="SSF56784">
    <property type="entry name" value="HAD-like"/>
    <property type="match status" value="1"/>
</dbReference>
<feature type="binding site" evidence="14">
    <location>
        <position position="513"/>
    </location>
    <ligand>
        <name>ATP</name>
        <dbReference type="ChEBI" id="CHEBI:30616"/>
    </ligand>
</feature>
<dbReference type="NCBIfam" id="TIGR01652">
    <property type="entry name" value="ATPase-Plipid"/>
    <property type="match status" value="2"/>
</dbReference>
<reference evidence="20" key="2">
    <citation type="journal article" date="2022" name="Proc. Natl. Acad. Sci. U.S.A.">
        <title>Diploid-dominant life cycles characterize the early evolution of Fungi.</title>
        <authorList>
            <person name="Amses K.R."/>
            <person name="Simmons D.R."/>
            <person name="Longcore J.E."/>
            <person name="Mondo S.J."/>
            <person name="Seto K."/>
            <person name="Jeronimo G.H."/>
            <person name="Bonds A.E."/>
            <person name="Quandt C.A."/>
            <person name="Davis W.J."/>
            <person name="Chang Y."/>
            <person name="Federici B.A."/>
            <person name="Kuo A."/>
            <person name="LaButti K."/>
            <person name="Pangilinan J."/>
            <person name="Andreopoulos W."/>
            <person name="Tritt A."/>
            <person name="Riley R."/>
            <person name="Hundley H."/>
            <person name="Johnson J."/>
            <person name="Lipzen A."/>
            <person name="Barry K."/>
            <person name="Lang B.F."/>
            <person name="Cuomo C.A."/>
            <person name="Buchler N.E."/>
            <person name="Grigoriev I.V."/>
            <person name="Spatafora J.W."/>
            <person name="Stajich J.E."/>
            <person name="James T.Y."/>
        </authorList>
    </citation>
    <scope>NUCLEOTIDE SEQUENCE</scope>
    <source>
        <strain evidence="20">AG</strain>
    </source>
</reference>
<dbReference type="InterPro" id="IPR001757">
    <property type="entry name" value="P_typ_ATPase"/>
</dbReference>
<dbReference type="PANTHER" id="PTHR24092:SF174">
    <property type="entry name" value="PHOSPHOLIPID-TRANSPORTING ATPASE DNF3-RELATED"/>
    <property type="match status" value="1"/>
</dbReference>
<evidence type="ECO:0000256" key="17">
    <source>
        <dbReference type="SAM" id="MobiDB-lite"/>
    </source>
</evidence>
<feature type="transmembrane region" description="Helical" evidence="16">
    <location>
        <begin position="402"/>
        <end position="424"/>
    </location>
</feature>
<dbReference type="InterPro" id="IPR006539">
    <property type="entry name" value="P-type_ATPase_IV"/>
</dbReference>
<dbReference type="GeneID" id="75911636"/>
<dbReference type="EMBL" id="MU620898">
    <property type="protein sequence ID" value="KAI8582808.1"/>
    <property type="molecule type" value="Genomic_DNA"/>
</dbReference>
<feature type="region of interest" description="Disordered" evidence="17">
    <location>
        <begin position="540"/>
        <end position="570"/>
    </location>
</feature>
<dbReference type="InterPro" id="IPR023299">
    <property type="entry name" value="ATPase_P-typ_cyto_dom_N"/>
</dbReference>
<dbReference type="PANTHER" id="PTHR24092">
    <property type="entry name" value="PROBABLE PHOSPHOLIPID-TRANSPORTING ATPASE"/>
    <property type="match status" value="1"/>
</dbReference>
<feature type="binding site" evidence="14">
    <location>
        <position position="639"/>
    </location>
    <ligand>
        <name>ATP</name>
        <dbReference type="ChEBI" id="CHEBI:30616"/>
    </ligand>
</feature>
<evidence type="ECO:0000256" key="3">
    <source>
        <dbReference type="ARBA" id="ARBA00022692"/>
    </source>
</evidence>
<feature type="binding site" evidence="15">
    <location>
        <position position="967"/>
    </location>
    <ligand>
        <name>Mg(2+)</name>
        <dbReference type="ChEBI" id="CHEBI:18420"/>
    </ligand>
</feature>
<dbReference type="Pfam" id="PF16209">
    <property type="entry name" value="PhoLip_ATPase_N"/>
    <property type="match status" value="1"/>
</dbReference>
<dbReference type="NCBIfam" id="TIGR01494">
    <property type="entry name" value="ATPase_P-type"/>
    <property type="match status" value="1"/>
</dbReference>
<dbReference type="GO" id="GO:0016887">
    <property type="term" value="F:ATP hydrolysis activity"/>
    <property type="evidence" value="ECO:0007669"/>
    <property type="project" value="InterPro"/>
</dbReference>
<feature type="binding site" evidence="15">
    <location>
        <position position="513"/>
    </location>
    <ligand>
        <name>Mg(2+)</name>
        <dbReference type="ChEBI" id="CHEBI:18420"/>
    </ligand>
</feature>
<evidence type="ECO:0000256" key="14">
    <source>
        <dbReference type="PIRSR" id="PIRSR606539-2"/>
    </source>
</evidence>
<feature type="binding site" evidence="14">
    <location>
        <position position="970"/>
    </location>
    <ligand>
        <name>ATP</name>
        <dbReference type="ChEBI" id="CHEBI:30616"/>
    </ligand>
</feature>
<dbReference type="GO" id="GO:0006892">
    <property type="term" value="P:post-Golgi vesicle-mediated transport"/>
    <property type="evidence" value="ECO:0007669"/>
    <property type="project" value="TreeGrafter"/>
</dbReference>
<feature type="binding site" evidence="14">
    <location>
        <position position="855"/>
    </location>
    <ligand>
        <name>ATP</name>
        <dbReference type="ChEBI" id="CHEBI:30616"/>
    </ligand>
</feature>
<evidence type="ECO:0000256" key="1">
    <source>
        <dbReference type="ARBA" id="ARBA00004141"/>
    </source>
</evidence>
<feature type="transmembrane region" description="Helical" evidence="16">
    <location>
        <begin position="1222"/>
        <end position="1242"/>
    </location>
</feature>
<comment type="catalytic activity">
    <reaction evidence="12">
        <text>a 1,2-diacyl-sn-glycero-3-phosphoethanolamine(out) + ATP + H2O = a 1,2-diacyl-sn-glycero-3-phosphoethanolamine(in) + ADP + phosphate + H(+)</text>
        <dbReference type="Rhea" id="RHEA:66132"/>
        <dbReference type="ChEBI" id="CHEBI:15377"/>
        <dbReference type="ChEBI" id="CHEBI:15378"/>
        <dbReference type="ChEBI" id="CHEBI:30616"/>
        <dbReference type="ChEBI" id="CHEBI:43474"/>
        <dbReference type="ChEBI" id="CHEBI:64612"/>
        <dbReference type="ChEBI" id="CHEBI:456216"/>
    </reaction>
    <physiologicalReaction direction="left-to-right" evidence="12">
        <dbReference type="Rhea" id="RHEA:66133"/>
    </physiologicalReaction>
</comment>
<evidence type="ECO:0000256" key="8">
    <source>
        <dbReference type="ARBA" id="ARBA00022967"/>
    </source>
</evidence>
<keyword evidence="6 14" id="KW-0067">ATP-binding</keyword>
<feature type="transmembrane region" description="Helical" evidence="16">
    <location>
        <begin position="1148"/>
        <end position="1169"/>
    </location>
</feature>
<dbReference type="GO" id="GO:0005524">
    <property type="term" value="F:ATP binding"/>
    <property type="evidence" value="ECO:0007669"/>
    <property type="project" value="UniProtKB-UniRule"/>
</dbReference>
<dbReference type="GO" id="GO:0140326">
    <property type="term" value="F:ATPase-coupled intramembrane lipid transporter activity"/>
    <property type="evidence" value="ECO:0007669"/>
    <property type="project" value="UniProtKB-EC"/>
</dbReference>
<dbReference type="SUPFAM" id="SSF81665">
    <property type="entry name" value="Calcium ATPase, transmembrane domain M"/>
    <property type="match status" value="1"/>
</dbReference>
<dbReference type="Gene3D" id="3.40.50.1000">
    <property type="entry name" value="HAD superfamily/HAD-like"/>
    <property type="match status" value="1"/>
</dbReference>
<feature type="binding site" evidence="14">
    <location>
        <position position="853"/>
    </location>
    <ligand>
        <name>ATP</name>
        <dbReference type="ChEBI" id="CHEBI:30616"/>
    </ligand>
</feature>
<feature type="domain" description="P-type ATPase C-terminal" evidence="19">
    <location>
        <begin position="994"/>
        <end position="1252"/>
    </location>
</feature>
<feature type="binding site" evidence="14">
    <location>
        <position position="971"/>
    </location>
    <ligand>
        <name>ATP</name>
        <dbReference type="ChEBI" id="CHEBI:30616"/>
    </ligand>
</feature>
<accession>A0AAD5EF99</accession>
<comment type="subcellular location">
    <subcellularLocation>
        <location evidence="1 16">Membrane</location>
        <topology evidence="1 16">Multi-pass membrane protein</topology>
    </subcellularLocation>
</comment>
<evidence type="ECO:0000313" key="20">
    <source>
        <dbReference type="EMBL" id="KAI8582808.1"/>
    </source>
</evidence>
<dbReference type="EC" id="7.6.2.1" evidence="16"/>
<keyword evidence="7 15" id="KW-0460">Magnesium</keyword>
<feature type="binding site" evidence="14">
    <location>
        <position position="682"/>
    </location>
    <ligand>
        <name>ATP</name>
        <dbReference type="ChEBI" id="CHEBI:30616"/>
    </ligand>
</feature>
<dbReference type="PRINTS" id="PR00119">
    <property type="entry name" value="CATATPASE"/>
</dbReference>
<dbReference type="InterPro" id="IPR044492">
    <property type="entry name" value="P_typ_ATPase_HD_dom"/>
</dbReference>
<feature type="binding site" evidence="15">
    <location>
        <position position="971"/>
    </location>
    <ligand>
        <name>Mg(2+)</name>
        <dbReference type="ChEBI" id="CHEBI:18420"/>
    </ligand>
</feature>
<feature type="domain" description="P-type ATPase N-terminal" evidence="18">
    <location>
        <begin position="90"/>
        <end position="155"/>
    </location>
</feature>
<dbReference type="PROSITE" id="PS00154">
    <property type="entry name" value="ATPASE_E1_E2"/>
    <property type="match status" value="1"/>
</dbReference>
<keyword evidence="10 16" id="KW-0472">Membrane</keyword>
<keyword evidence="4 15" id="KW-0479">Metal-binding</keyword>
<dbReference type="InterPro" id="IPR008250">
    <property type="entry name" value="ATPase_P-typ_transduc_dom_A_sf"/>
</dbReference>
<feature type="binding site" evidence="14">
    <location>
        <position position="773"/>
    </location>
    <ligand>
        <name>ATP</name>
        <dbReference type="ChEBI" id="CHEBI:30616"/>
    </ligand>
</feature>
<comment type="similarity">
    <text evidence="2 16">Belongs to the cation transport ATPase (P-type) (TC 3.A.3) family. Type IV subfamily.</text>
</comment>
<dbReference type="Pfam" id="PF16212">
    <property type="entry name" value="PhoLip_ATPase_C"/>
    <property type="match status" value="1"/>
</dbReference>
<evidence type="ECO:0000256" key="12">
    <source>
        <dbReference type="ARBA" id="ARBA00049128"/>
    </source>
</evidence>
<organism evidence="20 21">
    <name type="scientific">Umbelopsis ramanniana AG</name>
    <dbReference type="NCBI Taxonomy" id="1314678"/>
    <lineage>
        <taxon>Eukaryota</taxon>
        <taxon>Fungi</taxon>
        <taxon>Fungi incertae sedis</taxon>
        <taxon>Mucoromycota</taxon>
        <taxon>Mucoromycotina</taxon>
        <taxon>Umbelopsidomycetes</taxon>
        <taxon>Umbelopsidales</taxon>
        <taxon>Umbelopsidaceae</taxon>
        <taxon>Umbelopsis</taxon>
    </lineage>
</organism>
<dbReference type="GO" id="GO:0005886">
    <property type="term" value="C:plasma membrane"/>
    <property type="evidence" value="ECO:0007669"/>
    <property type="project" value="TreeGrafter"/>
</dbReference>
<evidence type="ECO:0000256" key="5">
    <source>
        <dbReference type="ARBA" id="ARBA00022741"/>
    </source>
</evidence>
<dbReference type="SFLD" id="SFLDS00003">
    <property type="entry name" value="Haloacid_Dehalogenase"/>
    <property type="match status" value="1"/>
</dbReference>
<feature type="compositionally biased region" description="Basic and acidic residues" evidence="17">
    <location>
        <begin position="558"/>
        <end position="570"/>
    </location>
</feature>
<protein>
    <recommendedName>
        <fullName evidence="16">Phospholipid-transporting ATPase</fullName>
        <ecNumber evidence="16">7.6.2.1</ecNumber>
    </recommendedName>
</protein>
<evidence type="ECO:0000256" key="6">
    <source>
        <dbReference type="ARBA" id="ARBA00022840"/>
    </source>
</evidence>
<feature type="binding site" evidence="14">
    <location>
        <position position="854"/>
    </location>
    <ligand>
        <name>ATP</name>
        <dbReference type="ChEBI" id="CHEBI:30616"/>
    </ligand>
</feature>
<dbReference type="Pfam" id="PF13246">
    <property type="entry name" value="Cation_ATPase"/>
    <property type="match status" value="1"/>
</dbReference>
<feature type="binding site" evidence="14">
    <location>
        <position position="705"/>
    </location>
    <ligand>
        <name>ATP</name>
        <dbReference type="ChEBI" id="CHEBI:30616"/>
    </ligand>
</feature>
<comment type="cofactor">
    <cofactor evidence="15">
        <name>Mg(2+)</name>
        <dbReference type="ChEBI" id="CHEBI:18420"/>
    </cofactor>
</comment>
<evidence type="ECO:0000256" key="2">
    <source>
        <dbReference type="ARBA" id="ARBA00008109"/>
    </source>
</evidence>
<dbReference type="FunFam" id="3.40.50.1000:FF:000084">
    <property type="entry name" value="Phospholipid-transporting ATPase"/>
    <property type="match status" value="1"/>
</dbReference>
<gene>
    <name evidence="20" type="ORF">K450DRAFT_224892</name>
</gene>
<name>A0AAD5EF99_UMBRA</name>
<keyword evidence="5 14" id="KW-0547">Nucleotide-binding</keyword>
<comment type="catalytic activity">
    <reaction evidence="11 16">
        <text>ATP + H2O + phospholipidSide 1 = ADP + phosphate + phospholipidSide 2.</text>
        <dbReference type="EC" id="7.6.2.1"/>
    </reaction>
</comment>
<evidence type="ECO:0000256" key="16">
    <source>
        <dbReference type="RuleBase" id="RU362033"/>
    </source>
</evidence>
<sequence length="1294" mass="146491">MDLVRRARAWSSASTDTNFSFGSVASTTPLTEQASSRTYYEPPKKKKDTSLELLWKRWMIIWVAAIKSFTRRKEQATYTTRTFPIVRYRNSPLKNAQTGKPFITNTIRTARYTFWDFLPRQLVAQFSKLANFYFLFVAAIQLVPSWSPTGRYTTLLPLAIFTSIAMAHEGYDDWRRSVADKQENAKTAKVLRVYHSHAEAETIESSKRAKPWLNRIWNRPIRSENLDYAMNDNSKSSHVCVWQSVKWSELQVGDYVMVEKNQWIPADLILLHSPEEQGMCYLETAALDGETNHKSRQANTYTNSLLCTPEDLAAFEGTVVTEMPDPNLYQFDGYLQLPMRQTQIKTSYPLTINNVLLRGTLLRNTAYVYGLVAFTGEETKIRLNSTMSHTKSPRIQRAVNRAVIAMFVFLVALSAMFSALSITWNKRNLAGAWYLHQSHQDETGTVFQFIILFNTLIPISLYVTMEIVKLLQALYISWDRDMYHVETDTPAQAQTCTINEDLGQISFVFSDKTGTLTDNVMEFRKCSVGGFSYTHDPAEIQSSLEQPQPQPTRKRNGHEREQSKTDLENNRLSRIIRHDGELSTLSLARRVHGLKPRQSLNTHTLRDRFFMIALAVCHTAVPEMNDENSITYQAASPDEAALVSAARELGFTVVERTLRSITLKINGEDDPMIVEILNIIEFTSDRKRMSVVIKLPTDEIVLICKGADSVILERMDIPAETPARSEDAWAIESVPQSPISPHQNEGLDGLRDTRWEFTRTMEHLEDFATDGLRTLLYAYRILSPAQYNEWNELYQEACLAVSERQKKISKTAELIECKLRLIGASAIEDKLQEGVPEAIECLRAAGMKIWMLTGDKRETAINIGYSCRLIHSNSNLIVLGDQKDLRSYMEQAILDLQNNVASHAAFVVDGATLEVLSQEDDLLELFCHLGCLSSTVICCRVSPSQKALVVKSIRRSAPRAVTLAIGDGANDIAMIQEAHVGIGITGKEGMQASRASDYCFAQFRFLCKLLLVHGHWSYVRVSRFVLGTFAKVVTFYLTQGVYQFWTGFSGTSLYESWTLSMYNTLFSSLPVISVGIFEQDLSAKTLLANPHLYIQGQLNQAFDLRIFITWVTTSVYQAIVVVVVPIALISGMHYKTDGGFLLEGAPQIYTLGCIIYTIIVIVVTLVISYVENHNQTWISHLFAWIELIGFFIYQIIYGYAYPVGNSRQYDVHGDFIRIAGEPTFWLLVILVTTVAILPSIALKVLKNTMLPNVTAAFQQAEKDPEVSAQWDEIASKWEYEEPDNVTSQVVESQP</sequence>
<comment type="caution">
    <text evidence="20">The sequence shown here is derived from an EMBL/GenBank/DDBJ whole genome shotgun (WGS) entry which is preliminary data.</text>
</comment>
<feature type="binding site" evidence="14">
    <location>
        <position position="946"/>
    </location>
    <ligand>
        <name>ATP</name>
        <dbReference type="ChEBI" id="CHEBI:30616"/>
    </ligand>
</feature>
<dbReference type="Gene3D" id="3.40.1110.10">
    <property type="entry name" value="Calcium-transporting ATPase, cytoplasmic domain N"/>
    <property type="match status" value="1"/>
</dbReference>
<keyword evidence="21" id="KW-1185">Reference proteome</keyword>